<comment type="catalytic activity">
    <reaction evidence="9 10">
        <text>nicotinate beta-D-ribonucleotide + ATP + H(+) = deamido-NAD(+) + diphosphate</text>
        <dbReference type="Rhea" id="RHEA:22860"/>
        <dbReference type="ChEBI" id="CHEBI:15378"/>
        <dbReference type="ChEBI" id="CHEBI:30616"/>
        <dbReference type="ChEBI" id="CHEBI:33019"/>
        <dbReference type="ChEBI" id="CHEBI:57502"/>
        <dbReference type="ChEBI" id="CHEBI:58437"/>
        <dbReference type="EC" id="2.7.7.18"/>
    </reaction>
</comment>
<dbReference type="GO" id="GO:0005524">
    <property type="term" value="F:ATP binding"/>
    <property type="evidence" value="ECO:0007669"/>
    <property type="project" value="UniProtKB-KW"/>
</dbReference>
<feature type="domain" description="HD" evidence="13">
    <location>
        <begin position="216"/>
        <end position="315"/>
    </location>
</feature>
<dbReference type="SUPFAM" id="SSF52374">
    <property type="entry name" value="Nucleotidylyl transferase"/>
    <property type="match status" value="1"/>
</dbReference>
<dbReference type="CDD" id="cd02165">
    <property type="entry name" value="NMNAT"/>
    <property type="match status" value="1"/>
</dbReference>
<keyword evidence="7 10" id="KW-0067">ATP-binding</keyword>
<feature type="domain" description="Cytidyltransferase-like" evidence="12">
    <location>
        <begin position="5"/>
        <end position="163"/>
    </location>
</feature>
<reference evidence="14 15" key="1">
    <citation type="submission" date="2018-05" db="EMBL/GenBank/DDBJ databases">
        <title>A metagenomic window into the 2 km-deep terrestrial subsurface aquifer revealed taxonomically and functionally diverse microbial community comprising novel uncultured bacterial lineages.</title>
        <authorList>
            <person name="Kadnikov V.V."/>
            <person name="Mardanov A.V."/>
            <person name="Beletsky A.V."/>
            <person name="Banks D."/>
            <person name="Pimenov N.V."/>
            <person name="Frank Y.A."/>
            <person name="Karnachuk O.V."/>
            <person name="Ravin N.V."/>
        </authorList>
    </citation>
    <scope>NUCLEOTIDE SEQUENCE [LARGE SCALE GENOMIC DNA]</scope>
    <source>
        <strain evidence="14">BY5</strain>
    </source>
</reference>
<evidence type="ECO:0000256" key="2">
    <source>
        <dbReference type="ARBA" id="ARBA00005019"/>
    </source>
</evidence>
<evidence type="ECO:0000256" key="4">
    <source>
        <dbReference type="ARBA" id="ARBA00022679"/>
    </source>
</evidence>
<feature type="compositionally biased region" description="Low complexity" evidence="11">
    <location>
        <begin position="368"/>
        <end position="379"/>
    </location>
</feature>
<dbReference type="NCBIfam" id="TIGR00125">
    <property type="entry name" value="cyt_tran_rel"/>
    <property type="match status" value="1"/>
</dbReference>
<dbReference type="EMBL" id="QOQW01000009">
    <property type="protein sequence ID" value="RCK79987.1"/>
    <property type="molecule type" value="Genomic_DNA"/>
</dbReference>
<organism evidence="14 15">
    <name type="scientific">Candidatus Ozemobacter sibiricus</name>
    <dbReference type="NCBI Taxonomy" id="2268124"/>
    <lineage>
        <taxon>Bacteria</taxon>
        <taxon>Candidatus Ozemobacteria</taxon>
        <taxon>Candidatus Ozemobacterales</taxon>
        <taxon>Candidatus Ozemobacteraceae</taxon>
        <taxon>Candidatus Ozemobacter</taxon>
    </lineage>
</organism>
<dbReference type="Gene3D" id="1.10.3210.10">
    <property type="entry name" value="Hypothetical protein af1432"/>
    <property type="match status" value="1"/>
</dbReference>
<dbReference type="Proteomes" id="UP000252355">
    <property type="component" value="Unassembled WGS sequence"/>
</dbReference>
<keyword evidence="6 10" id="KW-0547">Nucleotide-binding</keyword>
<evidence type="ECO:0000256" key="3">
    <source>
        <dbReference type="ARBA" id="ARBA00022642"/>
    </source>
</evidence>
<keyword evidence="5 10" id="KW-0548">Nucleotidyltransferase</keyword>
<accession>A0A367ZQ77</accession>
<gene>
    <name evidence="10" type="primary">nadD</name>
    <name evidence="14" type="ORF">OZSIB_3856</name>
</gene>
<dbReference type="PANTHER" id="PTHR39321">
    <property type="entry name" value="NICOTINATE-NUCLEOTIDE ADENYLYLTRANSFERASE-RELATED"/>
    <property type="match status" value="1"/>
</dbReference>
<evidence type="ECO:0000256" key="9">
    <source>
        <dbReference type="ARBA" id="ARBA00048721"/>
    </source>
</evidence>
<dbReference type="InterPro" id="IPR005248">
    <property type="entry name" value="NadD/NMNAT"/>
</dbReference>
<dbReference type="PANTHER" id="PTHR39321:SF3">
    <property type="entry name" value="PHOSPHOPANTETHEINE ADENYLYLTRANSFERASE"/>
    <property type="match status" value="1"/>
</dbReference>
<evidence type="ECO:0000259" key="13">
    <source>
        <dbReference type="Pfam" id="PF01966"/>
    </source>
</evidence>
<dbReference type="GO" id="GO:0009435">
    <property type="term" value="P:NAD+ biosynthetic process"/>
    <property type="evidence" value="ECO:0007669"/>
    <property type="project" value="UniProtKB-UniRule"/>
</dbReference>
<dbReference type="NCBIfam" id="TIGR00482">
    <property type="entry name" value="nicotinate (nicotinamide) nucleotide adenylyltransferase"/>
    <property type="match status" value="1"/>
</dbReference>
<dbReference type="InterPro" id="IPR004821">
    <property type="entry name" value="Cyt_trans-like"/>
</dbReference>
<evidence type="ECO:0000256" key="6">
    <source>
        <dbReference type="ARBA" id="ARBA00022741"/>
    </source>
</evidence>
<dbReference type="InterPro" id="IPR006674">
    <property type="entry name" value="HD_domain"/>
</dbReference>
<dbReference type="SUPFAM" id="SSF109604">
    <property type="entry name" value="HD-domain/PDEase-like"/>
    <property type="match status" value="1"/>
</dbReference>
<name>A0A367ZQ77_9BACT</name>
<dbReference type="HAMAP" id="MF_00244">
    <property type="entry name" value="NaMN_adenylyltr"/>
    <property type="match status" value="1"/>
</dbReference>
<evidence type="ECO:0000313" key="14">
    <source>
        <dbReference type="EMBL" id="RCK79987.1"/>
    </source>
</evidence>
<comment type="caution">
    <text evidence="14">The sequence shown here is derived from an EMBL/GenBank/DDBJ whole genome shotgun (WGS) entry which is preliminary data.</text>
</comment>
<sequence>MKIGLFGGSFNPIHRQHLAIAEAAREQAGLDEVWLLPVFHPVHKDDAALLPYPQRRALVEAAIAGRPGLRVSDLERDLGGPSFTSRLVRHCRQTWPHHVFHLIIGADSLQDLPGWHEAETLVRDLPFLVVARPGIASRLSLPNDASRWLAVEPDPVSARAIREALRRGRCRGLPVAPAAMALIVEHDWYGCLGPAYRAWFAAVRARIARHARSMQEHLEGVARQTAIYAAGLGLDPRQGYLAGLAHDLFRLASPAVLARWGNKAPGRPSALERQIPMLAHGRAAAGFLQHLRPPVPAAVVEAVRRHTFPRLRMAPLTRALVMGDALEPGRGKPEWDAIREGPHSLAEKYRLVVARKQENARRRSGRTAAVARPAPDGAAWPIPHD</sequence>
<evidence type="ECO:0000259" key="12">
    <source>
        <dbReference type="Pfam" id="PF01467"/>
    </source>
</evidence>
<dbReference type="Pfam" id="PF01467">
    <property type="entry name" value="CTP_transf_like"/>
    <property type="match status" value="1"/>
</dbReference>
<dbReference type="AlphaFoldDB" id="A0A367ZQ77"/>
<keyword evidence="8 10" id="KW-0520">NAD</keyword>
<keyword evidence="3 10" id="KW-0662">Pyridine nucleotide biosynthesis</keyword>
<evidence type="ECO:0000256" key="11">
    <source>
        <dbReference type="SAM" id="MobiDB-lite"/>
    </source>
</evidence>
<evidence type="ECO:0000313" key="15">
    <source>
        <dbReference type="Proteomes" id="UP000252355"/>
    </source>
</evidence>
<protein>
    <recommendedName>
        <fullName evidence="10">Probable nicotinate-nucleotide adenylyltransferase</fullName>
        <ecNumber evidence="10">2.7.7.18</ecNumber>
    </recommendedName>
    <alternativeName>
        <fullName evidence="10">Deamido-NAD(+) diphosphorylase</fullName>
    </alternativeName>
    <alternativeName>
        <fullName evidence="10">Deamido-NAD(+) pyrophosphorylase</fullName>
    </alternativeName>
    <alternativeName>
        <fullName evidence="10">Nicotinate mononucleotide adenylyltransferase</fullName>
        <shortName evidence="10">NaMN adenylyltransferase</shortName>
    </alternativeName>
</protein>
<comment type="similarity">
    <text evidence="10">Belongs to the NadD family.</text>
</comment>
<feature type="region of interest" description="Disordered" evidence="11">
    <location>
        <begin position="357"/>
        <end position="385"/>
    </location>
</feature>
<evidence type="ECO:0000256" key="10">
    <source>
        <dbReference type="HAMAP-Rule" id="MF_00244"/>
    </source>
</evidence>
<evidence type="ECO:0000256" key="5">
    <source>
        <dbReference type="ARBA" id="ARBA00022695"/>
    </source>
</evidence>
<dbReference type="InterPro" id="IPR014729">
    <property type="entry name" value="Rossmann-like_a/b/a_fold"/>
</dbReference>
<keyword evidence="4 10" id="KW-0808">Transferase</keyword>
<dbReference type="EC" id="2.7.7.18" evidence="10"/>
<dbReference type="GO" id="GO:0004515">
    <property type="term" value="F:nicotinate-nucleotide adenylyltransferase activity"/>
    <property type="evidence" value="ECO:0007669"/>
    <property type="project" value="UniProtKB-UniRule"/>
</dbReference>
<evidence type="ECO:0000256" key="8">
    <source>
        <dbReference type="ARBA" id="ARBA00023027"/>
    </source>
</evidence>
<comment type="pathway">
    <text evidence="2 10">Cofactor biosynthesis; NAD(+) biosynthesis; deamido-NAD(+) from nicotinate D-ribonucleotide: step 1/1.</text>
</comment>
<dbReference type="Gene3D" id="3.40.50.620">
    <property type="entry name" value="HUPs"/>
    <property type="match status" value="1"/>
</dbReference>
<dbReference type="Pfam" id="PF01966">
    <property type="entry name" value="HD"/>
    <property type="match status" value="1"/>
</dbReference>
<evidence type="ECO:0000256" key="1">
    <source>
        <dbReference type="ARBA" id="ARBA00002324"/>
    </source>
</evidence>
<proteinExistence type="inferred from homology"/>
<comment type="function">
    <text evidence="1 10">Catalyzes the reversible adenylation of nicotinate mononucleotide (NaMN) to nicotinic acid adenine dinucleotide (NaAD).</text>
</comment>
<dbReference type="UniPathway" id="UPA00253">
    <property type="reaction ID" value="UER00332"/>
</dbReference>
<evidence type="ECO:0000256" key="7">
    <source>
        <dbReference type="ARBA" id="ARBA00022840"/>
    </source>
</evidence>